<evidence type="ECO:0000313" key="3">
    <source>
        <dbReference type="EMBL" id="OAH62717.1"/>
    </source>
</evidence>
<organism evidence="3 4">
    <name type="scientific">Domibacillus aminovorans</name>
    <dbReference type="NCBI Taxonomy" id="29332"/>
    <lineage>
        <taxon>Bacteria</taxon>
        <taxon>Bacillati</taxon>
        <taxon>Bacillota</taxon>
        <taxon>Bacilli</taxon>
        <taxon>Bacillales</taxon>
        <taxon>Bacillaceae</taxon>
        <taxon>Domibacillus</taxon>
    </lineage>
</organism>
<feature type="transmembrane region" description="Helical" evidence="2">
    <location>
        <begin position="6"/>
        <end position="26"/>
    </location>
</feature>
<feature type="region of interest" description="Disordered" evidence="1">
    <location>
        <begin position="108"/>
        <end position="152"/>
    </location>
</feature>
<feature type="compositionally biased region" description="Acidic residues" evidence="1">
    <location>
        <begin position="131"/>
        <end position="150"/>
    </location>
</feature>
<evidence type="ECO:0000256" key="1">
    <source>
        <dbReference type="SAM" id="MobiDB-lite"/>
    </source>
</evidence>
<evidence type="ECO:0000256" key="2">
    <source>
        <dbReference type="SAM" id="Phobius"/>
    </source>
</evidence>
<feature type="region of interest" description="Disordered" evidence="1">
    <location>
        <begin position="238"/>
        <end position="259"/>
    </location>
</feature>
<dbReference type="EMBL" id="LQWY01000005">
    <property type="protein sequence ID" value="OAH62717.1"/>
    <property type="molecule type" value="Genomic_DNA"/>
</dbReference>
<name>A0A177LBM9_9BACI</name>
<dbReference type="Proteomes" id="UP000076935">
    <property type="component" value="Unassembled WGS sequence"/>
</dbReference>
<comment type="caution">
    <text evidence="3">The sequence shown here is derived from an EMBL/GenBank/DDBJ whole genome shotgun (WGS) entry which is preliminary data.</text>
</comment>
<feature type="compositionally biased region" description="Basic and acidic residues" evidence="1">
    <location>
        <begin position="115"/>
        <end position="127"/>
    </location>
</feature>
<accession>A0A177LBM9</accession>
<keyword evidence="2" id="KW-0472">Membrane</keyword>
<evidence type="ECO:0008006" key="5">
    <source>
        <dbReference type="Google" id="ProtNLM"/>
    </source>
</evidence>
<sequence>MSRTRLYAILISIVVIALYAYVYFAMYRPVVFNIKTTNQQLQSEEELIAVLEQQATGTAVSGPSVATGTLQHKVPVKPMSDRLLLDFEKAELLSRSLITAIVFTEGEEETLPTTPEKDITQLEKRGTAVDQVEESTDENVTDATEEEIEPAEQPLPEEVLPVGIRKIRAQITVESPDYAEMDTFIDTLENQMRMLKVEQLTFTGPEEAQKLAGEVEPITYNITVAAYYMPELLDLLQDSPEIDTPDPANKKDPFVTVEE</sequence>
<proteinExistence type="predicted"/>
<dbReference type="RefSeq" id="WP_063964587.1">
    <property type="nucleotide sequence ID" value="NZ_JBCNAN010000033.1"/>
</dbReference>
<gene>
    <name evidence="3" type="ORF">AWH49_08605</name>
</gene>
<keyword evidence="2" id="KW-0812">Transmembrane</keyword>
<dbReference type="AlphaFoldDB" id="A0A177LBM9"/>
<protein>
    <recommendedName>
        <fullName evidence="5">Pilus assembly protein PilO</fullName>
    </recommendedName>
</protein>
<keyword evidence="2" id="KW-1133">Transmembrane helix</keyword>
<reference evidence="3 4" key="1">
    <citation type="submission" date="2016-01" db="EMBL/GenBank/DDBJ databases">
        <title>Investigation of taxonomic status of Bacillus aminovorans.</title>
        <authorList>
            <person name="Verma A."/>
            <person name="Pal Y."/>
            <person name="Krishnamurthi S."/>
        </authorList>
    </citation>
    <scope>NUCLEOTIDE SEQUENCE [LARGE SCALE GENOMIC DNA]</scope>
    <source>
        <strain evidence="3 4">DSM 1314</strain>
    </source>
</reference>
<evidence type="ECO:0000313" key="4">
    <source>
        <dbReference type="Proteomes" id="UP000076935"/>
    </source>
</evidence>
<keyword evidence="4" id="KW-1185">Reference proteome</keyword>